<evidence type="ECO:0000313" key="2">
    <source>
        <dbReference type="EMBL" id="ADN51076.1"/>
    </source>
</evidence>
<dbReference type="InterPro" id="IPR000250">
    <property type="entry name" value="Peptidase_G1"/>
</dbReference>
<dbReference type="HOGENOM" id="CLU_076823_1_0_2"/>
<protein>
    <recommendedName>
        <fullName evidence="4">Peptidase A4 family protein</fullName>
    </recommendedName>
</protein>
<sequence length="269" mass="28308">MTGKMTGNKLIPILVTLTLIAVVAVATAHAPATPTMHPMIKHGVGYASTVYSLNWAGYAVPAREGTVISVAGSFIVPSVTCTRQTTYVALWAGLDGYNDSTVEQAGIAVECSGGKPIYWAWYEFYPSPSVEISGFTVKPGDVIYVNVTYIGNGEFNIVIKDITRGETYTVTGSVSGALLSSAECILERPTVNGQLTALANFGTAYFGQDYTDVIGTCYATVGGSTATFGNYPSTVEIIMTAYNGKILAQPSTLTTDGSSFTVTYISSGK</sequence>
<dbReference type="KEGG" id="vdi:Vdis_1702"/>
<dbReference type="InterPro" id="IPR038656">
    <property type="entry name" value="Peptidase_G1_sf"/>
</dbReference>
<proteinExistence type="predicted"/>
<dbReference type="Proteomes" id="UP000006681">
    <property type="component" value="Chromosome"/>
</dbReference>
<dbReference type="AlphaFoldDB" id="E1QU82"/>
<dbReference type="EMBL" id="CP002100">
    <property type="protein sequence ID" value="ADN51076.1"/>
    <property type="molecule type" value="Genomic_DNA"/>
</dbReference>
<dbReference type="STRING" id="572478.Vdis_1702"/>
<reference evidence="2 3" key="1">
    <citation type="journal article" date="2010" name="Stand. Genomic Sci.">
        <title>Complete genome sequence of Vulcanisaeta distributa type strain (IC-017).</title>
        <authorList>
            <person name="Mavromatis K."/>
            <person name="Sikorski J."/>
            <person name="Pabst E."/>
            <person name="Teshima H."/>
            <person name="Lapidus A."/>
            <person name="Lucas S."/>
            <person name="Nolan M."/>
            <person name="Glavina Del Rio T."/>
            <person name="Cheng J.F."/>
            <person name="Bruce D."/>
            <person name="Goodwin L."/>
            <person name="Pitluck S."/>
            <person name="Liolios K."/>
            <person name="Ivanova N."/>
            <person name="Mikhailova N."/>
            <person name="Pati A."/>
            <person name="Chen A."/>
            <person name="Palaniappan K."/>
            <person name="Land M."/>
            <person name="Hauser L."/>
            <person name="Chang Y.J."/>
            <person name="Jeffries C.D."/>
            <person name="Rohde M."/>
            <person name="Spring S."/>
            <person name="Goker M."/>
            <person name="Wirth R."/>
            <person name="Woyke T."/>
            <person name="Bristow J."/>
            <person name="Eisen J.A."/>
            <person name="Markowitz V."/>
            <person name="Hugenholtz P."/>
            <person name="Klenk H.P."/>
            <person name="Kyrpides N.C."/>
        </authorList>
    </citation>
    <scope>NUCLEOTIDE SEQUENCE [LARGE SCALE GENOMIC DNA]</scope>
    <source>
        <strain evidence="3">DSM 14429 / JCM 11212 / NBRC 100878 / IC-017</strain>
    </source>
</reference>
<dbReference type="GO" id="GO:0006508">
    <property type="term" value="P:proteolysis"/>
    <property type="evidence" value="ECO:0007669"/>
    <property type="project" value="InterPro"/>
</dbReference>
<organism evidence="2 3">
    <name type="scientific">Vulcanisaeta distributa (strain DSM 14429 / JCM 11212 / NBRC 100878 / IC-017)</name>
    <dbReference type="NCBI Taxonomy" id="572478"/>
    <lineage>
        <taxon>Archaea</taxon>
        <taxon>Thermoproteota</taxon>
        <taxon>Thermoprotei</taxon>
        <taxon>Thermoproteales</taxon>
        <taxon>Thermoproteaceae</taxon>
        <taxon>Vulcanisaeta</taxon>
    </lineage>
</organism>
<dbReference type="InterPro" id="IPR013320">
    <property type="entry name" value="ConA-like_dom_sf"/>
</dbReference>
<evidence type="ECO:0000313" key="3">
    <source>
        <dbReference type="Proteomes" id="UP000006681"/>
    </source>
</evidence>
<name>E1QU82_VULDI</name>
<evidence type="ECO:0000256" key="1">
    <source>
        <dbReference type="PIRSR" id="PIRSR600250-50"/>
    </source>
</evidence>
<dbReference type="PANTHER" id="PTHR37536:SF1">
    <property type="entry name" value="ASPERGILLOPEPSIN, PUTAITVE (AFU_ORTHOLOGUE AFUA_7G01200)"/>
    <property type="match status" value="1"/>
</dbReference>
<gene>
    <name evidence="2" type="ordered locus">Vdis_1702</name>
</gene>
<dbReference type="RefSeq" id="WP_013336801.1">
    <property type="nucleotide sequence ID" value="NC_014537.1"/>
</dbReference>
<dbReference type="SUPFAM" id="SSF49899">
    <property type="entry name" value="Concanavalin A-like lectins/glucanases"/>
    <property type="match status" value="1"/>
</dbReference>
<feature type="active site" description="Proton acceptor" evidence="1">
    <location>
        <position position="187"/>
    </location>
</feature>
<dbReference type="eggNOG" id="arCOG06964">
    <property type="taxonomic scope" value="Archaea"/>
</dbReference>
<dbReference type="CDD" id="cd13426">
    <property type="entry name" value="Peptidase_G1"/>
    <property type="match status" value="1"/>
</dbReference>
<dbReference type="GeneID" id="9752643"/>
<dbReference type="Pfam" id="PF01828">
    <property type="entry name" value="Peptidase_A4"/>
    <property type="match status" value="1"/>
</dbReference>
<dbReference type="Gene3D" id="2.60.120.700">
    <property type="entry name" value="Peptidase G1"/>
    <property type="match status" value="1"/>
</dbReference>
<keyword evidence="3" id="KW-1185">Reference proteome</keyword>
<reference evidence="3" key="2">
    <citation type="journal article" date="2010" name="Stand. Genomic Sci.">
        <title>Complete genome sequence of Vulcanisaeta distributa type strain (IC-017T).</title>
        <authorList>
            <person name="Mavromatis K."/>
            <person name="Sikorski J."/>
            <person name="Pabst E."/>
            <person name="Teshima H."/>
            <person name="Lapidus A."/>
            <person name="Lucas S."/>
            <person name="Nolan M."/>
            <person name="Glavina Del Rio T."/>
            <person name="Cheng J."/>
            <person name="Bruce D."/>
            <person name="Goodwin L."/>
            <person name="Pitluck S."/>
            <person name="Liolios K."/>
            <person name="Ivanova N."/>
            <person name="Mikhailova N."/>
            <person name="Pati A."/>
            <person name="Chen A."/>
            <person name="Palaniappan K."/>
            <person name="Land M."/>
            <person name="Hauser L."/>
            <person name="Chang Y."/>
            <person name="Jeffries C."/>
            <person name="Rohde M."/>
            <person name="Spring S."/>
            <person name="Goker M."/>
            <person name="Wirth R."/>
            <person name="Woyke T."/>
            <person name="Bristow J."/>
            <person name="Eisen J."/>
            <person name="Markowitz V."/>
            <person name="Hugenholtz P."/>
            <person name="Klenk H."/>
            <person name="Kyrpides N."/>
        </authorList>
    </citation>
    <scope>NUCLEOTIDE SEQUENCE [LARGE SCALE GENOMIC DNA]</scope>
    <source>
        <strain evidence="3">DSM 14429 / JCM 11212 / NBRC 100878 / IC-017</strain>
    </source>
</reference>
<dbReference type="GO" id="GO:0070007">
    <property type="term" value="F:glutamic-type endopeptidase activity"/>
    <property type="evidence" value="ECO:0007669"/>
    <property type="project" value="InterPro"/>
</dbReference>
<evidence type="ECO:0008006" key="4">
    <source>
        <dbReference type="Google" id="ProtNLM"/>
    </source>
</evidence>
<accession>E1QU82</accession>
<dbReference type="PANTHER" id="PTHR37536">
    <property type="entry name" value="PUTATIVE (AFU_ORTHOLOGUE AFUA_3G02970)-RELATED"/>
    <property type="match status" value="1"/>
</dbReference>